<dbReference type="Proteomes" id="UP001419910">
    <property type="component" value="Unassembled WGS sequence"/>
</dbReference>
<feature type="signal peptide" evidence="1">
    <location>
        <begin position="1"/>
        <end position="19"/>
    </location>
</feature>
<evidence type="ECO:0000313" key="2">
    <source>
        <dbReference type="EMBL" id="MEN2792705.1"/>
    </source>
</evidence>
<proteinExistence type="predicted"/>
<dbReference type="RefSeq" id="WP_343891060.1">
    <property type="nucleotide sequence ID" value="NZ_BAAAEH010000038.1"/>
</dbReference>
<gene>
    <name evidence="2" type="ORF">ABC974_23960</name>
</gene>
<feature type="chain" id="PRO_5046277192" description="Lipoprotein" evidence="1">
    <location>
        <begin position="20"/>
        <end position="258"/>
    </location>
</feature>
<dbReference type="EMBL" id="JBDIME010000032">
    <property type="protein sequence ID" value="MEN2792705.1"/>
    <property type="molecule type" value="Genomic_DNA"/>
</dbReference>
<reference evidence="2 3" key="1">
    <citation type="submission" date="2024-05" db="EMBL/GenBank/DDBJ databases">
        <authorList>
            <person name="Liu Q."/>
            <person name="Xin Y.-H."/>
        </authorList>
    </citation>
    <scope>NUCLEOTIDE SEQUENCE [LARGE SCALE GENOMIC DNA]</scope>
    <source>
        <strain evidence="2 3">CGMCC 1.10181</strain>
    </source>
</reference>
<dbReference type="PROSITE" id="PS51257">
    <property type="entry name" value="PROKAR_LIPOPROTEIN"/>
    <property type="match status" value="1"/>
</dbReference>
<keyword evidence="1" id="KW-0732">Signal</keyword>
<sequence length="258" mass="26970">MVRKRFRCLMALALPVALAACGQRSDGDRNLDTLDNELVDSNSATSRDPALMSALHDQIMVDPTLAQQANNDAVRPPAQPYSGGVPPDGVAVPPSGAAAGKAIATGENLKPVPAPGASCPQCTAARESLTLGALASRQKDKRTRNCAGSMRYSARWAERLPADLPLYPDARVSEAAGSDGGGCALRAVSFASSASLQTVLDWYYTRATRAGYSAEHQADGREHVLGGTRDRDDGAFALFLTSRADGGTDVDLLANNGN</sequence>
<evidence type="ECO:0000256" key="1">
    <source>
        <dbReference type="SAM" id="SignalP"/>
    </source>
</evidence>
<organism evidence="2 3">
    <name type="scientific">Sphingomonas oligophenolica</name>
    <dbReference type="NCBI Taxonomy" id="301154"/>
    <lineage>
        <taxon>Bacteria</taxon>
        <taxon>Pseudomonadati</taxon>
        <taxon>Pseudomonadota</taxon>
        <taxon>Alphaproteobacteria</taxon>
        <taxon>Sphingomonadales</taxon>
        <taxon>Sphingomonadaceae</taxon>
        <taxon>Sphingomonas</taxon>
    </lineage>
</organism>
<name>A0ABU9YA72_9SPHN</name>
<protein>
    <recommendedName>
        <fullName evidence="4">Lipoprotein</fullName>
    </recommendedName>
</protein>
<keyword evidence="3" id="KW-1185">Reference proteome</keyword>
<evidence type="ECO:0008006" key="4">
    <source>
        <dbReference type="Google" id="ProtNLM"/>
    </source>
</evidence>
<accession>A0ABU9YA72</accession>
<evidence type="ECO:0000313" key="3">
    <source>
        <dbReference type="Proteomes" id="UP001419910"/>
    </source>
</evidence>
<comment type="caution">
    <text evidence="2">The sequence shown here is derived from an EMBL/GenBank/DDBJ whole genome shotgun (WGS) entry which is preliminary data.</text>
</comment>